<dbReference type="EMBL" id="CM004396">
    <property type="protein sequence ID" value="OAY39283.1"/>
    <property type="molecule type" value="Genomic_DNA"/>
</dbReference>
<gene>
    <name evidence="4" type="ORF">MANES_10G082100</name>
</gene>
<feature type="region of interest" description="Disordered" evidence="1">
    <location>
        <begin position="138"/>
        <end position="159"/>
    </location>
</feature>
<evidence type="ECO:0000256" key="1">
    <source>
        <dbReference type="SAM" id="MobiDB-lite"/>
    </source>
</evidence>
<sequence>MAELTSGALVRFLQEMNIGGNSLADDKPVLLQIRSIIPVLREGDLWPNQGFFLRVSDLSHAIYVSLPQEQDDMVLCDKLHIGQLLFVEKLEAAYPVPLLKGIRTLPGRYPCNGSPKDLIPMQSLEKFLGVSKLDSINDEKKNPIEKPQPLSNSKGKLIEGTGRIGSMSCVFEDNNHMFKEKQREKSLYLSPSGVSSNETSSDEKTVRTESPSMKKEENDKIMEKQIENSHSATASKGSSSDGTRKTTEKSCKVEESRSNEQTKKKQTEKSKSNAWNSSRGSMNERLGRRGSIYKPRQSDVESNLSYKPKRSEAESYHKAIRRQKPRYPRDSDMESTISSASTSLMVKRRSWTVKEAKRVEDFLGTAVLKHEVKPDSSYPSIPISPVRLYRSDSSDDNASSITKCTVTSITTKSSKTPSKSKISMLGKISEDSTNQMGTFSSTNDIVSTDISIAWDLLPSNLVKLGQKVQKQREIALLAAVEALLEASAAEKLLKCLSIYSEIHSVKKEEQHPSVDKFFNLQDDLVQAKLISQSTTNTFPLRRSNSDPIASFSDGEESKLAFDRKLNAITWIKSALESDLNPVSDNIKATNISMESTSTPKISTKTSPGNLRGGTLLFKKQTSKTEMLDLENQQDWVKGSALSASSELASCLNKECRTWFLSYVEDYLDLVSTKTSSIQSDSQQTAEIMYQVKKVSDWLDMRCKENSNMEDSELEACGRVRSKIYGILLKHVERTSIYARAES</sequence>
<reference evidence="4" key="1">
    <citation type="submission" date="2016-02" db="EMBL/GenBank/DDBJ databases">
        <title>WGS assembly of Manihot esculenta.</title>
        <authorList>
            <person name="Bredeson J.V."/>
            <person name="Prochnik S.E."/>
            <person name="Lyons J.B."/>
            <person name="Schmutz J."/>
            <person name="Grimwood J."/>
            <person name="Vrebalov J."/>
            <person name="Bart R.S."/>
            <person name="Amuge T."/>
            <person name="Ferguson M.E."/>
            <person name="Green R."/>
            <person name="Putnam N."/>
            <person name="Stites J."/>
            <person name="Rounsley S."/>
            <person name="Rokhsar D.S."/>
        </authorList>
    </citation>
    <scope>NUCLEOTIDE SEQUENCE [LARGE SCALE GENOMIC DNA]</scope>
    <source>
        <tissue evidence="4">Leaf</tissue>
    </source>
</reference>
<feature type="compositionally biased region" description="Low complexity" evidence="1">
    <location>
        <begin position="229"/>
        <end position="241"/>
    </location>
</feature>
<dbReference type="OMA" id="KKNATSW"/>
<feature type="domain" description="DUF6857" evidence="3">
    <location>
        <begin position="443"/>
        <end position="735"/>
    </location>
</feature>
<proteinExistence type="predicted"/>
<feature type="compositionally biased region" description="Basic and acidic residues" evidence="1">
    <location>
        <begin position="201"/>
        <end position="227"/>
    </location>
</feature>
<accession>A0A2C9V4F4</accession>
<name>A0A2C9V4F4_MANES</name>
<dbReference type="PANTHER" id="PTHR31928">
    <property type="entry name" value="EXPRESSED PROTEIN"/>
    <property type="match status" value="1"/>
</dbReference>
<dbReference type="PANTHER" id="PTHR31928:SF12">
    <property type="entry name" value="DUF3741 DOMAIN-CONTAINING PROTEIN"/>
    <property type="match status" value="1"/>
</dbReference>
<evidence type="ECO:0000259" key="3">
    <source>
        <dbReference type="Pfam" id="PF21647"/>
    </source>
</evidence>
<dbReference type="InterPro" id="IPR010341">
    <property type="entry name" value="DUF936_pln"/>
</dbReference>
<dbReference type="AlphaFoldDB" id="A0A2C9V4F4"/>
<dbReference type="Pfam" id="PF06075">
    <property type="entry name" value="DUF936"/>
    <property type="match status" value="1"/>
</dbReference>
<organism evidence="4">
    <name type="scientific">Manihot esculenta</name>
    <name type="common">Cassava</name>
    <name type="synonym">Jatropha manihot</name>
    <dbReference type="NCBI Taxonomy" id="3983"/>
    <lineage>
        <taxon>Eukaryota</taxon>
        <taxon>Viridiplantae</taxon>
        <taxon>Streptophyta</taxon>
        <taxon>Embryophyta</taxon>
        <taxon>Tracheophyta</taxon>
        <taxon>Spermatophyta</taxon>
        <taxon>Magnoliopsida</taxon>
        <taxon>eudicotyledons</taxon>
        <taxon>Gunneridae</taxon>
        <taxon>Pentapetalae</taxon>
        <taxon>rosids</taxon>
        <taxon>fabids</taxon>
        <taxon>Malpighiales</taxon>
        <taxon>Euphorbiaceae</taxon>
        <taxon>Crotonoideae</taxon>
        <taxon>Manihoteae</taxon>
        <taxon>Manihot</taxon>
    </lineage>
</organism>
<protein>
    <recommendedName>
        <fullName evidence="5">DUF936 domain-containing protein</fullName>
    </recommendedName>
</protein>
<feature type="domain" description="DUF936" evidence="2">
    <location>
        <begin position="4"/>
        <end position="119"/>
    </location>
</feature>
<dbReference type="InterPro" id="IPR048297">
    <property type="entry name" value="DUF936_dom_pln"/>
</dbReference>
<evidence type="ECO:0000313" key="4">
    <source>
        <dbReference type="EMBL" id="OAY39283.1"/>
    </source>
</evidence>
<dbReference type="InterPro" id="IPR049172">
    <property type="entry name" value="DUF6857_pln"/>
</dbReference>
<feature type="region of interest" description="Disordered" evidence="1">
    <location>
        <begin position="182"/>
        <end position="338"/>
    </location>
</feature>
<evidence type="ECO:0000259" key="2">
    <source>
        <dbReference type="Pfam" id="PF06075"/>
    </source>
</evidence>
<dbReference type="Pfam" id="PF21647">
    <property type="entry name" value="DUF6857"/>
    <property type="match status" value="1"/>
</dbReference>
<dbReference type="STRING" id="3983.A0A2C9V4F4"/>
<feature type="compositionally biased region" description="Basic and acidic residues" evidence="1">
    <location>
        <begin position="242"/>
        <end position="271"/>
    </location>
</feature>
<evidence type="ECO:0008006" key="5">
    <source>
        <dbReference type="Google" id="ProtNLM"/>
    </source>
</evidence>